<gene>
    <name evidence="2" type="ORF">WPS_02200</name>
</gene>
<dbReference type="AlphaFoldDB" id="A0AAN1XTM7"/>
<proteinExistence type="predicted"/>
<accession>A0AAN1XTM7</accession>
<reference evidence="2 3" key="1">
    <citation type="journal article" date="2022" name="ISME Commun">
        <title>Vulcanimicrobium alpinus gen. nov. sp. nov., the first cultivated representative of the candidate phylum 'Eremiobacterota', is a metabolically versatile aerobic anoxygenic phototroph.</title>
        <authorList>
            <person name="Yabe S."/>
            <person name="Muto K."/>
            <person name="Abe K."/>
            <person name="Yokota A."/>
            <person name="Staudigel H."/>
            <person name="Tebo B.M."/>
        </authorList>
    </citation>
    <scope>NUCLEOTIDE SEQUENCE [LARGE SCALE GENOMIC DNA]</scope>
    <source>
        <strain evidence="2 3">WC8-2</strain>
    </source>
</reference>
<evidence type="ECO:0000313" key="3">
    <source>
        <dbReference type="Proteomes" id="UP001317532"/>
    </source>
</evidence>
<keyword evidence="3" id="KW-1185">Reference proteome</keyword>
<protein>
    <submittedName>
        <fullName evidence="2">Uncharacterized protein</fullName>
    </submittedName>
</protein>
<evidence type="ECO:0000313" key="2">
    <source>
        <dbReference type="EMBL" id="BDE04944.1"/>
    </source>
</evidence>
<evidence type="ECO:0000256" key="1">
    <source>
        <dbReference type="SAM" id="MobiDB-lite"/>
    </source>
</evidence>
<organism evidence="2 3">
    <name type="scientific">Vulcanimicrobium alpinum</name>
    <dbReference type="NCBI Taxonomy" id="3016050"/>
    <lineage>
        <taxon>Bacteria</taxon>
        <taxon>Bacillati</taxon>
        <taxon>Vulcanimicrobiota</taxon>
        <taxon>Vulcanimicrobiia</taxon>
        <taxon>Vulcanimicrobiales</taxon>
        <taxon>Vulcanimicrobiaceae</taxon>
        <taxon>Vulcanimicrobium</taxon>
    </lineage>
</organism>
<name>A0AAN1XTM7_UNVUL</name>
<sequence>MHAEAGRRPGTRADGAQGLRIATGEHERARHGATFGCRYRHLTARTNTMTTFPQRGRSLAPSIGSNASGMQSLFFPGRNSRIHARVHLMGSTNFRLLQALCLEPDLSPRRGATERFP</sequence>
<dbReference type="EMBL" id="AP025523">
    <property type="protein sequence ID" value="BDE04944.1"/>
    <property type="molecule type" value="Genomic_DNA"/>
</dbReference>
<dbReference type="Proteomes" id="UP001317532">
    <property type="component" value="Chromosome"/>
</dbReference>
<dbReference type="KEGG" id="vab:WPS_02200"/>
<feature type="region of interest" description="Disordered" evidence="1">
    <location>
        <begin position="1"/>
        <end position="27"/>
    </location>
</feature>